<dbReference type="SMART" id="SM00448">
    <property type="entry name" value="REC"/>
    <property type="match status" value="1"/>
</dbReference>
<dbReference type="GO" id="GO:0000156">
    <property type="term" value="F:phosphorelay response regulator activity"/>
    <property type="evidence" value="ECO:0007669"/>
    <property type="project" value="InterPro"/>
</dbReference>
<dbReference type="EMBL" id="QGQD01000104">
    <property type="protein sequence ID" value="TLC98155.1"/>
    <property type="molecule type" value="Genomic_DNA"/>
</dbReference>
<dbReference type="PANTHER" id="PTHR37299:SF1">
    <property type="entry name" value="STAGE 0 SPORULATION PROTEIN A HOMOLOG"/>
    <property type="match status" value="1"/>
</dbReference>
<dbReference type="Gene3D" id="3.40.50.2300">
    <property type="match status" value="1"/>
</dbReference>
<comment type="caution">
    <text evidence="5">The sequence shown here is derived from an EMBL/GenBank/DDBJ whole genome shotgun (WGS) entry which is preliminary data.</text>
</comment>
<dbReference type="SUPFAM" id="SSF52172">
    <property type="entry name" value="CheY-like"/>
    <property type="match status" value="1"/>
</dbReference>
<evidence type="ECO:0000256" key="2">
    <source>
        <dbReference type="ARBA" id="ARBA00024867"/>
    </source>
</evidence>
<keyword evidence="3" id="KW-0597">Phosphoprotein</keyword>
<reference evidence="5 6" key="1">
    <citation type="journal article" date="2019" name="Anaerobe">
        <title>Detection of Robinsoniella peoriensis in multiple bone samples of a trauma patient.</title>
        <authorList>
            <person name="Schrottner P."/>
            <person name="Hartwich K."/>
            <person name="Bunk B."/>
            <person name="Schober I."/>
            <person name="Helbig S."/>
            <person name="Rudolph W.W."/>
            <person name="Gunzer F."/>
        </authorList>
    </citation>
    <scope>NUCLEOTIDE SEQUENCE [LARGE SCALE GENOMIC DNA]</scope>
    <source>
        <strain evidence="5 6">DSM 106044</strain>
    </source>
</reference>
<feature type="domain" description="Response regulatory" evidence="4">
    <location>
        <begin position="2"/>
        <end position="120"/>
    </location>
</feature>
<dbReference type="STRING" id="180332.GCA_000797495_03398"/>
<evidence type="ECO:0000313" key="6">
    <source>
        <dbReference type="Proteomes" id="UP000306509"/>
    </source>
</evidence>
<dbReference type="InterPro" id="IPR007492">
    <property type="entry name" value="LytTR_DNA-bd_dom"/>
</dbReference>
<organism evidence="5 6">
    <name type="scientific">Robinsoniella peoriensis</name>
    <dbReference type="NCBI Taxonomy" id="180332"/>
    <lineage>
        <taxon>Bacteria</taxon>
        <taxon>Bacillati</taxon>
        <taxon>Bacillota</taxon>
        <taxon>Clostridia</taxon>
        <taxon>Lachnospirales</taxon>
        <taxon>Lachnospiraceae</taxon>
        <taxon>Robinsoniella</taxon>
    </lineage>
</organism>
<proteinExistence type="predicted"/>
<dbReference type="SMART" id="SM00850">
    <property type="entry name" value="LytTR"/>
    <property type="match status" value="1"/>
</dbReference>
<comment type="function">
    <text evidence="2">May play the central regulatory role in sporulation. It may be an element of the effector pathway responsible for the activation of sporulation genes in response to nutritional stress. Spo0A may act in concert with spo0H (a sigma factor) to control the expression of some genes that are critical to the sporulation process.</text>
</comment>
<evidence type="ECO:0000313" key="5">
    <source>
        <dbReference type="EMBL" id="TLC98155.1"/>
    </source>
</evidence>
<feature type="modified residue" description="4-aspartylphosphate" evidence="3">
    <location>
        <position position="57"/>
    </location>
</feature>
<evidence type="ECO:0000259" key="4">
    <source>
        <dbReference type="PROSITE" id="PS50110"/>
    </source>
</evidence>
<dbReference type="RefSeq" id="WP_044295679.1">
    <property type="nucleotide sequence ID" value="NZ_JTGN01000006.1"/>
</dbReference>
<keyword evidence="6" id="KW-1185">Reference proteome</keyword>
<evidence type="ECO:0000256" key="1">
    <source>
        <dbReference type="ARBA" id="ARBA00018672"/>
    </source>
</evidence>
<protein>
    <recommendedName>
        <fullName evidence="1">Stage 0 sporulation protein A homolog</fullName>
    </recommendedName>
</protein>
<dbReference type="PANTHER" id="PTHR37299">
    <property type="entry name" value="TRANSCRIPTIONAL REGULATOR-RELATED"/>
    <property type="match status" value="1"/>
</dbReference>
<dbReference type="AlphaFoldDB" id="A0A4U8Q8Q2"/>
<name>A0A4U8Q8Q2_9FIRM</name>
<dbReference type="InterPro" id="IPR011006">
    <property type="entry name" value="CheY-like_superfamily"/>
</dbReference>
<sequence length="240" mass="28254">MKIAICDDNTYDLDNLTRLLEDYGSNQQIPIELYTYPSSRELLSDFDKYRFPLIFLDIYMQSLDGMQAARLLRKKDTSFHLIFTTTSLDHPLQAFGVSATDYLIKPITYDALDTSMKKCRDLLNQSAHYLVVKDKRLVRNILLCDIYWTESRGRITVLHLEDEVIETYLSYRELKKQVAGLPFLDSIRGCLVNMNYIETVQEHDFLMTNKEKAPIRLRGSLMVKQAYYDYLWKRTRKESI</sequence>
<dbReference type="InterPro" id="IPR046947">
    <property type="entry name" value="LytR-like"/>
</dbReference>
<evidence type="ECO:0000256" key="3">
    <source>
        <dbReference type="PROSITE-ProRule" id="PRU00169"/>
    </source>
</evidence>
<dbReference type="PROSITE" id="PS50110">
    <property type="entry name" value="RESPONSE_REGULATORY"/>
    <property type="match status" value="1"/>
</dbReference>
<dbReference type="Gene3D" id="2.40.50.1020">
    <property type="entry name" value="LytTr DNA-binding domain"/>
    <property type="match status" value="1"/>
</dbReference>
<dbReference type="Pfam" id="PF04397">
    <property type="entry name" value="LytTR"/>
    <property type="match status" value="1"/>
</dbReference>
<accession>A0A4U8Q8Q2</accession>
<dbReference type="GO" id="GO:0003677">
    <property type="term" value="F:DNA binding"/>
    <property type="evidence" value="ECO:0007669"/>
    <property type="project" value="InterPro"/>
</dbReference>
<gene>
    <name evidence="5" type="primary">ypdB_10</name>
    <name evidence="5" type="ORF">DSM106044_05061</name>
</gene>
<dbReference type="InterPro" id="IPR001789">
    <property type="entry name" value="Sig_transdc_resp-reg_receiver"/>
</dbReference>
<dbReference type="Proteomes" id="UP000306509">
    <property type="component" value="Unassembled WGS sequence"/>
</dbReference>
<dbReference type="Pfam" id="PF00072">
    <property type="entry name" value="Response_reg"/>
    <property type="match status" value="1"/>
</dbReference>